<dbReference type="SUPFAM" id="SSF53850">
    <property type="entry name" value="Periplasmic binding protein-like II"/>
    <property type="match status" value="1"/>
</dbReference>
<dbReference type="Proteomes" id="UP000198900">
    <property type="component" value="Unassembled WGS sequence"/>
</dbReference>
<protein>
    <submittedName>
        <fullName evidence="3">2-aminoethylphosphonate transport system substrate-binding protein</fullName>
    </submittedName>
</protein>
<keyword evidence="4" id="KW-1185">Reference proteome</keyword>
<organism evidence="3 4">
    <name type="scientific">Paraburkholderia steynii</name>
    <dbReference type="NCBI Taxonomy" id="1245441"/>
    <lineage>
        <taxon>Bacteria</taxon>
        <taxon>Pseudomonadati</taxon>
        <taxon>Pseudomonadota</taxon>
        <taxon>Betaproteobacteria</taxon>
        <taxon>Burkholderiales</taxon>
        <taxon>Burkholderiaceae</taxon>
        <taxon>Paraburkholderia</taxon>
    </lineage>
</organism>
<dbReference type="Gene3D" id="3.40.190.10">
    <property type="entry name" value="Periplasmic binding protein-like II"/>
    <property type="match status" value="2"/>
</dbReference>
<dbReference type="PANTHER" id="PTHR30006:SF2">
    <property type="entry name" value="ABC TRANSPORTER SUBSTRATE-BINDING PROTEIN"/>
    <property type="match status" value="1"/>
</dbReference>
<comment type="caution">
    <text evidence="3">The sequence shown here is derived from an EMBL/GenBank/DDBJ whole genome shotgun (WGS) entry which is preliminary data.</text>
</comment>
<gene>
    <name evidence="3" type="ORF">SAMN04487926_104448</name>
</gene>
<dbReference type="PANTHER" id="PTHR30006">
    <property type="entry name" value="THIAMINE-BINDING PERIPLASMIC PROTEIN-RELATED"/>
    <property type="match status" value="1"/>
</dbReference>
<evidence type="ECO:0000313" key="3">
    <source>
        <dbReference type="EMBL" id="SDH44521.1"/>
    </source>
</evidence>
<proteinExistence type="predicted"/>
<evidence type="ECO:0000256" key="1">
    <source>
        <dbReference type="ARBA" id="ARBA00022729"/>
    </source>
</evidence>
<feature type="region of interest" description="Disordered" evidence="2">
    <location>
        <begin position="15"/>
        <end position="52"/>
    </location>
</feature>
<reference evidence="3" key="1">
    <citation type="submission" date="2016-10" db="EMBL/GenBank/DDBJ databases">
        <authorList>
            <person name="Varghese N."/>
            <person name="Submissions S."/>
        </authorList>
    </citation>
    <scope>NUCLEOTIDE SEQUENCE [LARGE SCALE GENOMIC DNA]</scope>
    <source>
        <strain evidence="3">YR281</strain>
    </source>
</reference>
<dbReference type="InterPro" id="IPR017637">
    <property type="entry name" value="AminoethylPonate_ABC-bd"/>
</dbReference>
<dbReference type="EMBL" id="FNDI01000004">
    <property type="protein sequence ID" value="SDH44521.1"/>
    <property type="molecule type" value="Genomic_DNA"/>
</dbReference>
<name>A0A7Z7B3T7_9BURK</name>
<dbReference type="NCBIfam" id="NF011620">
    <property type="entry name" value="PRK15046.1"/>
    <property type="match status" value="1"/>
</dbReference>
<evidence type="ECO:0000256" key="2">
    <source>
        <dbReference type="SAM" id="MobiDB-lite"/>
    </source>
</evidence>
<dbReference type="NCBIfam" id="TIGR03227">
    <property type="entry name" value="PhnS"/>
    <property type="match status" value="1"/>
</dbReference>
<dbReference type="Pfam" id="PF13343">
    <property type="entry name" value="SBP_bac_6"/>
    <property type="match status" value="1"/>
</dbReference>
<dbReference type="AlphaFoldDB" id="A0A7Z7B3T7"/>
<sequence length="418" mass="44506">MAQTPQKKLSAICNLSGSGRDVRRTARPKRGPDTTTNGLPTGFLPFGENDMKKTDHLRSTGRAGRIGQTARKLLPALVAAAAFGGAMSAHAAGAVVLYTADGLENLYKDVLPAFEKQEGVKVNIVTAGSGEVVNRATVEKDSPKADVLVTLPPFIQTAAQSGLLQNYQSVNYKNVPDIAKASDGAWATFVNNYFSFAINPEVVKNQPKTFADLLHPDYSGKVAYSNPATAGDGMAVVILTTSLMGEDKAFDYLKKLEQSAKFHTKGTGYLDVLLSRNEIAVANGDLQMDLDDAANGGLSIKPIFLAAEAGGQPTTFQLPYAIALIKNGPNQAAGKKLIDYLMSTEVQSKVPDIFGIPGRTDVQLSGKNGAAVKQAISGVKLIPVDWNQVMAKKADWTARWKSEVIGNSGKQLEVVKPK</sequence>
<evidence type="ECO:0000313" key="4">
    <source>
        <dbReference type="Proteomes" id="UP000198900"/>
    </source>
</evidence>
<accession>A0A7Z7B3T7</accession>
<keyword evidence="1" id="KW-0732">Signal</keyword>